<dbReference type="InterPro" id="IPR052389">
    <property type="entry name" value="Sec_Metab_Biosynth-Assoc"/>
</dbReference>
<accession>A0A6A6W504</accession>
<proteinExistence type="predicted"/>
<gene>
    <name evidence="3" type="ORF">EJ05DRAFT_511975</name>
</gene>
<organism evidence="3 4">
    <name type="scientific">Pseudovirgaria hyperparasitica</name>
    <dbReference type="NCBI Taxonomy" id="470096"/>
    <lineage>
        <taxon>Eukaryota</taxon>
        <taxon>Fungi</taxon>
        <taxon>Dikarya</taxon>
        <taxon>Ascomycota</taxon>
        <taxon>Pezizomycotina</taxon>
        <taxon>Dothideomycetes</taxon>
        <taxon>Dothideomycetes incertae sedis</taxon>
        <taxon>Acrospermales</taxon>
        <taxon>Acrospermaceae</taxon>
        <taxon>Pseudovirgaria</taxon>
    </lineage>
</organism>
<dbReference type="Pfam" id="PF20789">
    <property type="entry name" value="4HBT_3C"/>
    <property type="match status" value="1"/>
</dbReference>
<dbReference type="Proteomes" id="UP000799437">
    <property type="component" value="Unassembled WGS sequence"/>
</dbReference>
<dbReference type="InterPro" id="IPR049449">
    <property type="entry name" value="TesB_ACOT8-like_N"/>
</dbReference>
<dbReference type="OrthoDB" id="2532955at2759"/>
<sequence>MPSFADATAIVSKGTHQYEGHFHEDWCIGSVPHGGYVTSAIQRVARLHFSTTLSAQNQPDLLSLHLEFVRRTSIGPVSFTVTDIKLGRATSLVQISLTQHAREEVLGFITHTNLASESGVSFATNHTLTPPSPPADLLALTKCVNDGVRSKTDDAQWHCEDQNWAYDAYTQFPEFRKAATKIYWFHPRHGQAHPSIADEWIQFRSGEKWTNDTLGYVCDMFPQLIEQYRTSDNLSPATREYFKGKSFWFPTVLLNIDIKKGLPEGGVEWLFTRVRAKAIKNGRYDLEVIVMDPAGDIVALSHHIVMILSAERNMKARRKPDEKEESKL</sequence>
<dbReference type="Pfam" id="PF13622">
    <property type="entry name" value="4HBT_3"/>
    <property type="match status" value="1"/>
</dbReference>
<dbReference type="InterPro" id="IPR049450">
    <property type="entry name" value="ACOT8-like_C"/>
</dbReference>
<keyword evidence="4" id="KW-1185">Reference proteome</keyword>
<dbReference type="InterPro" id="IPR042171">
    <property type="entry name" value="Acyl-CoA_hotdog"/>
</dbReference>
<feature type="domain" description="Acyl-CoA thioesterase-like C-terminal" evidence="2">
    <location>
        <begin position="170"/>
        <end position="307"/>
    </location>
</feature>
<evidence type="ECO:0000259" key="1">
    <source>
        <dbReference type="Pfam" id="PF13622"/>
    </source>
</evidence>
<evidence type="ECO:0008006" key="5">
    <source>
        <dbReference type="Google" id="ProtNLM"/>
    </source>
</evidence>
<dbReference type="SUPFAM" id="SSF54637">
    <property type="entry name" value="Thioesterase/thiol ester dehydrase-isomerase"/>
    <property type="match status" value="2"/>
</dbReference>
<evidence type="ECO:0000313" key="4">
    <source>
        <dbReference type="Proteomes" id="UP000799437"/>
    </source>
</evidence>
<reference evidence="3" key="1">
    <citation type="journal article" date="2020" name="Stud. Mycol.">
        <title>101 Dothideomycetes genomes: a test case for predicting lifestyles and emergence of pathogens.</title>
        <authorList>
            <person name="Haridas S."/>
            <person name="Albert R."/>
            <person name="Binder M."/>
            <person name="Bloem J."/>
            <person name="Labutti K."/>
            <person name="Salamov A."/>
            <person name="Andreopoulos B."/>
            <person name="Baker S."/>
            <person name="Barry K."/>
            <person name="Bills G."/>
            <person name="Bluhm B."/>
            <person name="Cannon C."/>
            <person name="Castanera R."/>
            <person name="Culley D."/>
            <person name="Daum C."/>
            <person name="Ezra D."/>
            <person name="Gonzalez J."/>
            <person name="Henrissat B."/>
            <person name="Kuo A."/>
            <person name="Liang C."/>
            <person name="Lipzen A."/>
            <person name="Lutzoni F."/>
            <person name="Magnuson J."/>
            <person name="Mondo S."/>
            <person name="Nolan M."/>
            <person name="Ohm R."/>
            <person name="Pangilinan J."/>
            <person name="Park H.-J."/>
            <person name="Ramirez L."/>
            <person name="Alfaro M."/>
            <person name="Sun H."/>
            <person name="Tritt A."/>
            <person name="Yoshinaga Y."/>
            <person name="Zwiers L.-H."/>
            <person name="Turgeon B."/>
            <person name="Goodwin S."/>
            <person name="Spatafora J."/>
            <person name="Crous P."/>
            <person name="Grigoriev I."/>
        </authorList>
    </citation>
    <scope>NUCLEOTIDE SEQUENCE</scope>
    <source>
        <strain evidence="3">CBS 121739</strain>
    </source>
</reference>
<dbReference type="PANTHER" id="PTHR38110">
    <property type="entry name" value="CHROMOSOME 23, WHOLE GENOME SHOTGUN SEQUENCE"/>
    <property type="match status" value="1"/>
</dbReference>
<dbReference type="Gene3D" id="2.40.160.210">
    <property type="entry name" value="Acyl-CoA thioesterase, double hotdog domain"/>
    <property type="match status" value="1"/>
</dbReference>
<dbReference type="InterPro" id="IPR029069">
    <property type="entry name" value="HotDog_dom_sf"/>
</dbReference>
<evidence type="ECO:0000259" key="2">
    <source>
        <dbReference type="Pfam" id="PF20789"/>
    </source>
</evidence>
<dbReference type="RefSeq" id="XP_033599710.1">
    <property type="nucleotide sequence ID" value="XM_033748292.1"/>
</dbReference>
<dbReference type="GeneID" id="54489346"/>
<protein>
    <recommendedName>
        <fullName evidence="5">Thioesterase-like superfamily-domain-containing protein</fullName>
    </recommendedName>
</protein>
<name>A0A6A6W504_9PEZI</name>
<dbReference type="EMBL" id="ML996574">
    <property type="protein sequence ID" value="KAF2757259.1"/>
    <property type="molecule type" value="Genomic_DNA"/>
</dbReference>
<dbReference type="AlphaFoldDB" id="A0A6A6W504"/>
<dbReference type="PANTHER" id="PTHR38110:SF1">
    <property type="entry name" value="THIOESTERASE DOMAIN-CONTAINING PROTEIN"/>
    <property type="match status" value="1"/>
</dbReference>
<feature type="domain" description="Acyl-CoA thioesterase-like N-terminal HotDog" evidence="1">
    <location>
        <begin position="23"/>
        <end position="110"/>
    </location>
</feature>
<evidence type="ECO:0000313" key="3">
    <source>
        <dbReference type="EMBL" id="KAF2757259.1"/>
    </source>
</evidence>